<keyword evidence="7" id="KW-1133">Transmembrane helix</keyword>
<dbReference type="SUPFAM" id="SSF109604">
    <property type="entry name" value="HD-domain/PDEase-like"/>
    <property type="match status" value="1"/>
</dbReference>
<evidence type="ECO:0000313" key="15">
    <source>
        <dbReference type="EMBL" id="NKZ24247.1"/>
    </source>
</evidence>
<evidence type="ECO:0000256" key="12">
    <source>
        <dbReference type="NCBIfam" id="TIGR03319"/>
    </source>
</evidence>
<dbReference type="InterPro" id="IPR036612">
    <property type="entry name" value="KH_dom_type_1_sf"/>
</dbReference>
<accession>A0A7X6N2R3</accession>
<evidence type="ECO:0000256" key="5">
    <source>
        <dbReference type="ARBA" id="ARBA00022801"/>
    </source>
</evidence>
<dbReference type="Pfam" id="PF01966">
    <property type="entry name" value="HD"/>
    <property type="match status" value="1"/>
</dbReference>
<evidence type="ECO:0000256" key="1">
    <source>
        <dbReference type="ARBA" id="ARBA00004162"/>
    </source>
</evidence>
<dbReference type="FunFam" id="3.30.1370.10:FF:000006">
    <property type="entry name" value="Ribonuclease Y"/>
    <property type="match status" value="1"/>
</dbReference>
<organism evidence="15 16">
    <name type="scientific">Periweissella fabalis</name>
    <dbReference type="NCBI Taxonomy" id="1070421"/>
    <lineage>
        <taxon>Bacteria</taxon>
        <taxon>Bacillati</taxon>
        <taxon>Bacillota</taxon>
        <taxon>Bacilli</taxon>
        <taxon>Lactobacillales</taxon>
        <taxon>Lactobacillaceae</taxon>
        <taxon>Periweissella</taxon>
    </lineage>
</organism>
<dbReference type="SUPFAM" id="SSF54791">
    <property type="entry name" value="Eukaryotic type KH-domain (KH-domain type I)"/>
    <property type="match status" value="1"/>
</dbReference>
<name>A0A7X6N2R3_9LACO</name>
<proteinExistence type="inferred from homology"/>
<dbReference type="NCBIfam" id="TIGR03319">
    <property type="entry name" value="RNase_Y"/>
    <property type="match status" value="1"/>
</dbReference>
<comment type="subcellular location">
    <subcellularLocation>
        <location evidence="1">Cell membrane</location>
        <topology evidence="1">Single-pass membrane protein</topology>
    </subcellularLocation>
</comment>
<dbReference type="Pfam" id="PF12072">
    <property type="entry name" value="RNase_Y_N"/>
    <property type="match status" value="1"/>
</dbReference>
<dbReference type="GO" id="GO:0006402">
    <property type="term" value="P:mRNA catabolic process"/>
    <property type="evidence" value="ECO:0007669"/>
    <property type="project" value="UniProtKB-UniRule"/>
</dbReference>
<feature type="coiled-coil region" evidence="13">
    <location>
        <begin position="61"/>
        <end position="148"/>
    </location>
</feature>
<dbReference type="CDD" id="cd22431">
    <property type="entry name" value="KH-I_RNaseY"/>
    <property type="match status" value="1"/>
</dbReference>
<dbReference type="PROSITE" id="PS50084">
    <property type="entry name" value="KH_TYPE_1"/>
    <property type="match status" value="1"/>
</dbReference>
<keyword evidence="16" id="KW-1185">Reference proteome</keyword>
<evidence type="ECO:0000256" key="7">
    <source>
        <dbReference type="ARBA" id="ARBA00022989"/>
    </source>
</evidence>
<dbReference type="SMART" id="SM00471">
    <property type="entry name" value="HDc"/>
    <property type="match status" value="1"/>
</dbReference>
<dbReference type="PROSITE" id="PS51831">
    <property type="entry name" value="HD"/>
    <property type="match status" value="1"/>
</dbReference>
<evidence type="ECO:0000256" key="6">
    <source>
        <dbReference type="ARBA" id="ARBA00022884"/>
    </source>
</evidence>
<dbReference type="PANTHER" id="PTHR12826">
    <property type="entry name" value="RIBONUCLEASE Y"/>
    <property type="match status" value="1"/>
</dbReference>
<comment type="similarity">
    <text evidence="9 11">Belongs to the RNase Y family.</text>
</comment>
<evidence type="ECO:0000256" key="2">
    <source>
        <dbReference type="ARBA" id="ARBA00022692"/>
    </source>
</evidence>
<keyword evidence="5 11" id="KW-0378">Hydrolase</keyword>
<dbReference type="Pfam" id="PF00013">
    <property type="entry name" value="KH_1"/>
    <property type="match status" value="1"/>
</dbReference>
<dbReference type="RefSeq" id="WP_168722044.1">
    <property type="nucleotide sequence ID" value="NZ_JAAXPN010000004.1"/>
</dbReference>
<protein>
    <recommendedName>
        <fullName evidence="10 11">Ribonuclease Y</fullName>
        <shortName evidence="11">RNase Y</shortName>
        <ecNumber evidence="11 12">3.1.-.-</ecNumber>
    </recommendedName>
</protein>
<dbReference type="InterPro" id="IPR004088">
    <property type="entry name" value="KH_dom_type_1"/>
</dbReference>
<evidence type="ECO:0000256" key="9">
    <source>
        <dbReference type="ARBA" id="ARBA00061537"/>
    </source>
</evidence>
<dbReference type="NCBIfam" id="TIGR00277">
    <property type="entry name" value="HDIG"/>
    <property type="match status" value="1"/>
</dbReference>
<evidence type="ECO:0000256" key="3">
    <source>
        <dbReference type="ARBA" id="ARBA00022722"/>
    </source>
</evidence>
<evidence type="ECO:0000313" key="16">
    <source>
        <dbReference type="Proteomes" id="UP000549765"/>
    </source>
</evidence>
<dbReference type="GO" id="GO:0016787">
    <property type="term" value="F:hydrolase activity"/>
    <property type="evidence" value="ECO:0007669"/>
    <property type="project" value="UniProtKB-KW"/>
</dbReference>
<reference evidence="15 16" key="1">
    <citation type="submission" date="2020-04" db="EMBL/GenBank/DDBJ databases">
        <title>MicrobeNet Type strains.</title>
        <authorList>
            <person name="Nicholson A.C."/>
        </authorList>
    </citation>
    <scope>NUCLEOTIDE SEQUENCE [LARGE SCALE GENOMIC DNA]</scope>
    <source>
        <strain evidence="15 16">CCUG 61472</strain>
    </source>
</reference>
<keyword evidence="13" id="KW-0175">Coiled coil</keyword>
<dbReference type="GO" id="GO:0005886">
    <property type="term" value="C:plasma membrane"/>
    <property type="evidence" value="ECO:0007669"/>
    <property type="project" value="UniProtKB-SubCell"/>
</dbReference>
<dbReference type="Proteomes" id="UP000549765">
    <property type="component" value="Unassembled WGS sequence"/>
</dbReference>
<dbReference type="EC" id="3.1.-.-" evidence="11 12"/>
<keyword evidence="2" id="KW-0812">Transmembrane</keyword>
<dbReference type="InterPro" id="IPR022711">
    <property type="entry name" value="RNase_Y_N"/>
</dbReference>
<keyword evidence="3 11" id="KW-0540">Nuclease</keyword>
<gene>
    <name evidence="11 15" type="primary">rny</name>
    <name evidence="15" type="ORF">HF964_05415</name>
</gene>
<dbReference type="InterPro" id="IPR006674">
    <property type="entry name" value="HD_domain"/>
</dbReference>
<keyword evidence="8" id="KW-0472">Membrane</keyword>
<evidence type="ECO:0000256" key="8">
    <source>
        <dbReference type="ARBA" id="ARBA00023136"/>
    </source>
</evidence>
<dbReference type="PANTHER" id="PTHR12826:SF15">
    <property type="entry name" value="RIBONUCLEASE Y"/>
    <property type="match status" value="1"/>
</dbReference>
<comment type="function">
    <text evidence="11">Endoribonuclease that initiates mRNA decay.</text>
</comment>
<dbReference type="InterPro" id="IPR003607">
    <property type="entry name" value="HD/PDEase_dom"/>
</dbReference>
<dbReference type="Gene3D" id="3.30.1370.10">
    <property type="entry name" value="K Homology domain, type 1"/>
    <property type="match status" value="1"/>
</dbReference>
<dbReference type="FunFam" id="1.10.3210.10:FF:000003">
    <property type="entry name" value="Ribonuclease Y"/>
    <property type="match status" value="1"/>
</dbReference>
<dbReference type="GO" id="GO:0004521">
    <property type="term" value="F:RNA endonuclease activity"/>
    <property type="evidence" value="ECO:0007669"/>
    <property type="project" value="UniProtKB-UniRule"/>
</dbReference>
<evidence type="ECO:0000256" key="13">
    <source>
        <dbReference type="SAM" id="Coils"/>
    </source>
</evidence>
<feature type="domain" description="HD" evidence="14">
    <location>
        <begin position="338"/>
        <end position="431"/>
    </location>
</feature>
<dbReference type="Gene3D" id="1.10.3210.10">
    <property type="entry name" value="Hypothetical protein af1432"/>
    <property type="match status" value="1"/>
</dbReference>
<dbReference type="InterPro" id="IPR006675">
    <property type="entry name" value="HDIG_dom"/>
</dbReference>
<dbReference type="GO" id="GO:0003723">
    <property type="term" value="F:RNA binding"/>
    <property type="evidence" value="ECO:0007669"/>
    <property type="project" value="UniProtKB-UniRule"/>
</dbReference>
<dbReference type="HAMAP" id="MF_00335">
    <property type="entry name" value="RNase_Y"/>
    <property type="match status" value="1"/>
</dbReference>
<dbReference type="InterPro" id="IPR004087">
    <property type="entry name" value="KH_dom"/>
</dbReference>
<keyword evidence="6 11" id="KW-0694">RNA-binding</keyword>
<evidence type="ECO:0000256" key="11">
    <source>
        <dbReference type="HAMAP-Rule" id="MF_00335"/>
    </source>
</evidence>
<dbReference type="SMART" id="SM00322">
    <property type="entry name" value="KH"/>
    <property type="match status" value="1"/>
</dbReference>
<evidence type="ECO:0000256" key="10">
    <source>
        <dbReference type="ARBA" id="ARBA00073072"/>
    </source>
</evidence>
<evidence type="ECO:0000256" key="4">
    <source>
        <dbReference type="ARBA" id="ARBA00022759"/>
    </source>
</evidence>
<evidence type="ECO:0000259" key="14">
    <source>
        <dbReference type="PROSITE" id="PS51831"/>
    </source>
</evidence>
<dbReference type="CDD" id="cd00077">
    <property type="entry name" value="HDc"/>
    <property type="match status" value="1"/>
</dbReference>
<comment type="caution">
    <text evidence="15">The sequence shown here is derived from an EMBL/GenBank/DDBJ whole genome shotgun (WGS) entry which is preliminary data.</text>
</comment>
<keyword evidence="4 11" id="KW-0255">Endonuclease</keyword>
<sequence>MSGILASVVAVAVLALVIGGVIGYVLRKGTYEKTMIQAHQTAEDFLVQAKKDAKTLKKEALIEAKDENHKYRTEIEKELKERRFEVQKQEDRLLQREASMERKDAALEKRETALAAKEDKLSRENDNLQKLQQRAEALVDDRENELQKVAGLEQSEARELILSETKQQLAHERGILIKASEEEANAEAEKRAKNIVVQAIQRSAADMVSETTVSVVTLPNDDMKGRIIGREGRNIRTLETLTGIDLIIDDTPEAVVLSGFDPIRREVAKLALEKLILDGRIHPARIEEMVEKARKEIDEKIREIGEQAVFELGIHGIHPDLIKIIGRMNYRTSYGQNVLTHSIEVAKLSGILAAELGEDVTLAKRAGLLHDIGKAVDQEVEGSHVELGIEIATKFKEKEVIVNSIASHHGDTMATSVISVLVASADAISAARPGARSESLENYVQRLKQLEAIADNFDGVEKSFAIQAGREIRVIVEPTKVDDLEATIIARDVKNQIEHDLDYPGHIKVTVIREIRNTEIAQ</sequence>
<dbReference type="AlphaFoldDB" id="A0A7X6N2R3"/>
<dbReference type="InterPro" id="IPR017705">
    <property type="entry name" value="Ribonuclease_Y"/>
</dbReference>
<dbReference type="EMBL" id="JAAXPN010000004">
    <property type="protein sequence ID" value="NKZ24247.1"/>
    <property type="molecule type" value="Genomic_DNA"/>
</dbReference>